<dbReference type="Proteomes" id="UP000034290">
    <property type="component" value="Unassembled WGS sequence"/>
</dbReference>
<evidence type="ECO:0000313" key="3">
    <source>
        <dbReference type="Proteomes" id="UP000034290"/>
    </source>
</evidence>
<accession>A0A0G1XYY6</accession>
<keyword evidence="1" id="KW-0812">Transmembrane</keyword>
<organism evidence="2 3">
    <name type="scientific">Candidatus Giovannonibacteria bacterium GW2011_GWA2_53_7</name>
    <dbReference type="NCBI Taxonomy" id="1618650"/>
    <lineage>
        <taxon>Bacteria</taxon>
        <taxon>Candidatus Giovannoniibacteriota</taxon>
    </lineage>
</organism>
<proteinExistence type="predicted"/>
<dbReference type="EMBL" id="LCRM01000030">
    <property type="protein sequence ID" value="KKW36393.1"/>
    <property type="molecule type" value="Genomic_DNA"/>
</dbReference>
<keyword evidence="1" id="KW-1133">Transmembrane helix</keyword>
<feature type="transmembrane region" description="Helical" evidence="1">
    <location>
        <begin position="20"/>
        <end position="41"/>
    </location>
</feature>
<sequence length="178" mass="19811">MFTLNLLSLQKQRDGALRTLFLRAKTALELTLFLALIAAIIMIGTKLFLINTFLTFAGSTATNVRTRDMERSVRNVNQATALLERLSDDTTFWTPALVQLTQIVPPSVTLTEMTLNNKRTPHLALKGAAATRNDLLVFKTAIERLPFVNALNFPLTNLLAPADIQWQLDATLSFPLTQ</sequence>
<name>A0A0G1XYY6_9BACT</name>
<evidence type="ECO:0000256" key="1">
    <source>
        <dbReference type="SAM" id="Phobius"/>
    </source>
</evidence>
<dbReference type="AlphaFoldDB" id="A0A0G1XYY6"/>
<protein>
    <submittedName>
        <fullName evidence="2">Uncharacterized protein</fullName>
    </submittedName>
</protein>
<comment type="caution">
    <text evidence="2">The sequence shown here is derived from an EMBL/GenBank/DDBJ whole genome shotgun (WGS) entry which is preliminary data.</text>
</comment>
<reference evidence="2 3" key="1">
    <citation type="journal article" date="2015" name="Nature">
        <title>rRNA introns, odd ribosomes, and small enigmatic genomes across a large radiation of phyla.</title>
        <authorList>
            <person name="Brown C.T."/>
            <person name="Hug L.A."/>
            <person name="Thomas B.C."/>
            <person name="Sharon I."/>
            <person name="Castelle C.J."/>
            <person name="Singh A."/>
            <person name="Wilkins M.J."/>
            <person name="Williams K.H."/>
            <person name="Banfield J.F."/>
        </authorList>
    </citation>
    <scope>NUCLEOTIDE SEQUENCE [LARGE SCALE GENOMIC DNA]</scope>
</reference>
<keyword evidence="1" id="KW-0472">Membrane</keyword>
<evidence type="ECO:0000313" key="2">
    <source>
        <dbReference type="EMBL" id="KKW36393.1"/>
    </source>
</evidence>
<gene>
    <name evidence="2" type="ORF">UY81_C0030G0006</name>
</gene>